<organism evidence="3 4">
    <name type="scientific">Candidatus Desulfolinea nitratireducens</name>
    <dbReference type="NCBI Taxonomy" id="2841698"/>
    <lineage>
        <taxon>Bacteria</taxon>
        <taxon>Bacillati</taxon>
        <taxon>Chloroflexota</taxon>
        <taxon>Anaerolineae</taxon>
        <taxon>Anaerolineales</taxon>
        <taxon>Anaerolineales incertae sedis</taxon>
        <taxon>Candidatus Desulfolinea</taxon>
    </lineage>
</organism>
<dbReference type="GO" id="GO:0042781">
    <property type="term" value="F:3'-tRNA processing endoribonuclease activity"/>
    <property type="evidence" value="ECO:0007669"/>
    <property type="project" value="TreeGrafter"/>
</dbReference>
<dbReference type="InterPro" id="IPR001279">
    <property type="entry name" value="Metallo-B-lactamas"/>
</dbReference>
<dbReference type="InterPro" id="IPR036866">
    <property type="entry name" value="RibonucZ/Hydroxyglut_hydro"/>
</dbReference>
<feature type="domain" description="Metallo-beta-lactamase" evidence="2">
    <location>
        <begin position="20"/>
        <end position="195"/>
    </location>
</feature>
<protein>
    <submittedName>
        <fullName evidence="3">MBL fold metallo-hydrolase</fullName>
    </submittedName>
</protein>
<dbReference type="CDD" id="cd16272">
    <property type="entry name" value="RNaseZ_MBL-fold"/>
    <property type="match status" value="1"/>
</dbReference>
<proteinExistence type="predicted"/>
<evidence type="ECO:0000313" key="3">
    <source>
        <dbReference type="EMBL" id="MBC8336358.1"/>
    </source>
</evidence>
<keyword evidence="1" id="KW-0540">Nuclease</keyword>
<dbReference type="Gene3D" id="3.60.15.10">
    <property type="entry name" value="Ribonuclease Z/Hydroxyacylglutathione hydrolase-like"/>
    <property type="match status" value="1"/>
</dbReference>
<dbReference type="Pfam" id="PF23023">
    <property type="entry name" value="Anti-Pycsar_Apyc1"/>
    <property type="match status" value="1"/>
</dbReference>
<dbReference type="AlphaFoldDB" id="A0A8J6TGW7"/>
<gene>
    <name evidence="3" type="ORF">H8E29_13925</name>
</gene>
<evidence type="ECO:0000259" key="2">
    <source>
        <dbReference type="SMART" id="SM00849"/>
    </source>
</evidence>
<dbReference type="EMBL" id="JACNJN010000157">
    <property type="protein sequence ID" value="MBC8336358.1"/>
    <property type="molecule type" value="Genomic_DNA"/>
</dbReference>
<dbReference type="Proteomes" id="UP000614469">
    <property type="component" value="Unassembled WGS sequence"/>
</dbReference>
<name>A0A8J6TGW7_9CHLR</name>
<keyword evidence="1" id="KW-0255">Endonuclease</keyword>
<dbReference type="PANTHER" id="PTHR46018:SF2">
    <property type="entry name" value="ZINC PHOSPHODIESTERASE ELAC PROTEIN 1"/>
    <property type="match status" value="1"/>
</dbReference>
<reference evidence="3 4" key="1">
    <citation type="submission" date="2020-08" db="EMBL/GenBank/DDBJ databases">
        <title>Bridging the membrane lipid divide: bacteria of the FCB group superphylum have the potential to synthesize archaeal ether lipids.</title>
        <authorList>
            <person name="Villanueva L."/>
            <person name="Von Meijenfeldt F.A.B."/>
            <person name="Westbye A.B."/>
            <person name="Yadav S."/>
            <person name="Hopmans E.C."/>
            <person name="Dutilh B.E."/>
            <person name="Sinninghe Damste J.S."/>
        </authorList>
    </citation>
    <scope>NUCLEOTIDE SEQUENCE [LARGE SCALE GENOMIC DNA]</scope>
    <source>
        <strain evidence="3">NIOZ-UU36</strain>
    </source>
</reference>
<dbReference type="PANTHER" id="PTHR46018">
    <property type="entry name" value="ZINC PHOSPHODIESTERASE ELAC PROTEIN 1"/>
    <property type="match status" value="1"/>
</dbReference>
<evidence type="ECO:0000313" key="4">
    <source>
        <dbReference type="Proteomes" id="UP000614469"/>
    </source>
</evidence>
<comment type="caution">
    <text evidence="3">The sequence shown here is derived from an EMBL/GenBank/DDBJ whole genome shotgun (WGS) entry which is preliminary data.</text>
</comment>
<evidence type="ECO:0000256" key="1">
    <source>
        <dbReference type="ARBA" id="ARBA00022759"/>
    </source>
</evidence>
<accession>A0A8J6TGW7</accession>
<dbReference type="SMART" id="SM00849">
    <property type="entry name" value="Lactamase_B"/>
    <property type="match status" value="1"/>
</dbReference>
<sequence>MAKIIILGSSNAIANKDHENTHMVLIGNTRIVLIDSPSNPILRLQDIGVEYNDITDLILTHFHPDHISGVPIFLMDMWLRGRTKPLDIYGLDYTLERMENLMDAYGWKNWPKFFPVTFNRLPSEEMTPVLSSADFDIFSSEVRHMVPTIGLRMEFKDSNKIAVYSCDTQPCQEVVRLARGANILIHEASGDVIGHSSSKQAAEIAVEADVGQLYLIHYPTGDFWQDNLLEDARNHFDGKVTLAEDLMVLEV</sequence>
<dbReference type="SUPFAM" id="SSF56281">
    <property type="entry name" value="Metallo-hydrolase/oxidoreductase"/>
    <property type="match status" value="1"/>
</dbReference>
<keyword evidence="1" id="KW-0378">Hydrolase</keyword>